<evidence type="ECO:0000259" key="1">
    <source>
        <dbReference type="Pfam" id="PF07287"/>
    </source>
</evidence>
<dbReference type="PANTHER" id="PTHR47708">
    <property type="match status" value="1"/>
</dbReference>
<keyword evidence="4" id="KW-1185">Reference proteome</keyword>
<dbReference type="Pfam" id="PF07287">
    <property type="entry name" value="AtuA"/>
    <property type="match status" value="1"/>
</dbReference>
<evidence type="ECO:0000259" key="2">
    <source>
        <dbReference type="Pfam" id="PF23544"/>
    </source>
</evidence>
<feature type="domain" description="AtuA-like ferredoxin-fold" evidence="2">
    <location>
        <begin position="525"/>
        <end position="623"/>
    </location>
</feature>
<sequence length="633" mass="69220">MKGKCVRIGCYGAFWGDSVSAAYQLVKEEGPKLDYLVADYLAEVTMGLLARRRNPRLSKERKDLGGAGEGGYVAEFITLVLQGLLQDIVKHNIKIVTNAGGLDPLACKLAIEKIIKEKNIEEGKIVVAAITGDDIMNQRNVEKDNFREFSHIHGNKEDAESYPDDKKEIISLNAYLGAVPIAQALNTGATIVVTGRCVDSALVLGPLIYEFGWNPYSDWDRLASGSLAGHILECGCQATGGNFTDWEQIVFTPNGGWSNMGYPIAECFPDGNFVVTKPKETGGLVTPATVGEQMLYEIMDPGSYILPDVILDMRNVKLKQLSENKVLVMGVKGRPPTKFLKVSGIYADGYKMTRSLVIGGIDARKKAAAVGSAIILRVRSLLRRLEMADFRDVNVEILGAEHTYGPHARTRDTREVVLNITVHHDDARALKHFSMELSPAATCMAPGITGGGMGRPRPSPLLVHFSCLVPKGNVPSVVTVGKNHSLTIPFNIPNHDESEIPPPLPQIRYNKGDEENVGNDTLIKVPLIRLAWGRSGDKGDTCNIGIIAREPKYLPYIKRTLTEETVKEYMSHLCKGMVKRYEVPGINGLNFVLTRCLGGGGLSSLHIDGQGKTYAQMLLNIKIGIPPEWFAKL</sequence>
<accession>A0A9N8YWQ5</accession>
<dbReference type="Pfam" id="PF23544">
    <property type="entry name" value="AtuA_ferredoxin"/>
    <property type="match status" value="1"/>
</dbReference>
<dbReference type="Proteomes" id="UP000789342">
    <property type="component" value="Unassembled WGS sequence"/>
</dbReference>
<dbReference type="AlphaFoldDB" id="A0A9N8YWQ5"/>
<dbReference type="InterPro" id="IPR010839">
    <property type="entry name" value="AtuA_N"/>
</dbReference>
<dbReference type="InterPro" id="IPR056362">
    <property type="entry name" value="AtuA-like_ferredoxin_dom"/>
</dbReference>
<dbReference type="OrthoDB" id="10265871at2759"/>
<name>A0A9N8YWQ5_9GLOM</name>
<dbReference type="EMBL" id="CAJVPV010000390">
    <property type="protein sequence ID" value="CAG8454536.1"/>
    <property type="molecule type" value="Genomic_DNA"/>
</dbReference>
<evidence type="ECO:0000313" key="3">
    <source>
        <dbReference type="EMBL" id="CAG8454536.1"/>
    </source>
</evidence>
<evidence type="ECO:0000313" key="4">
    <source>
        <dbReference type="Proteomes" id="UP000789342"/>
    </source>
</evidence>
<comment type="caution">
    <text evidence="3">The sequence shown here is derived from an EMBL/GenBank/DDBJ whole genome shotgun (WGS) entry which is preliminary data.</text>
</comment>
<gene>
    <name evidence="3" type="ORF">AMORRO_LOCUS1075</name>
</gene>
<protein>
    <submittedName>
        <fullName evidence="3">10541_t:CDS:1</fullName>
    </submittedName>
</protein>
<feature type="domain" description="Acyclic terpene utilisation N-terminal" evidence="1">
    <location>
        <begin position="6"/>
        <end position="479"/>
    </location>
</feature>
<reference evidence="3" key="1">
    <citation type="submission" date="2021-06" db="EMBL/GenBank/DDBJ databases">
        <authorList>
            <person name="Kallberg Y."/>
            <person name="Tangrot J."/>
            <person name="Rosling A."/>
        </authorList>
    </citation>
    <scope>NUCLEOTIDE SEQUENCE</scope>
    <source>
        <strain evidence="3">CL551</strain>
    </source>
</reference>
<organism evidence="3 4">
    <name type="scientific">Acaulospora morrowiae</name>
    <dbReference type="NCBI Taxonomy" id="94023"/>
    <lineage>
        <taxon>Eukaryota</taxon>
        <taxon>Fungi</taxon>
        <taxon>Fungi incertae sedis</taxon>
        <taxon>Mucoromycota</taxon>
        <taxon>Glomeromycotina</taxon>
        <taxon>Glomeromycetes</taxon>
        <taxon>Diversisporales</taxon>
        <taxon>Acaulosporaceae</taxon>
        <taxon>Acaulospora</taxon>
    </lineage>
</organism>
<dbReference type="PANTHER" id="PTHR47708:SF2">
    <property type="entry name" value="SI:CH73-132F6.5"/>
    <property type="match status" value="1"/>
</dbReference>
<proteinExistence type="predicted"/>